<keyword evidence="3" id="KW-1185">Reference proteome</keyword>
<dbReference type="EMBL" id="FNOI01000002">
    <property type="protein sequence ID" value="SDW65364.1"/>
    <property type="molecule type" value="Genomic_DNA"/>
</dbReference>
<feature type="chain" id="PRO_5011621648" evidence="1">
    <location>
        <begin position="20"/>
        <end position="86"/>
    </location>
</feature>
<accession>A0A1H2VBR1</accession>
<proteinExistence type="predicted"/>
<keyword evidence="1" id="KW-0732">Signal</keyword>
<gene>
    <name evidence="2" type="ORF">SAMN04488001_1460</name>
</gene>
<feature type="signal peptide" evidence="1">
    <location>
        <begin position="1"/>
        <end position="19"/>
    </location>
</feature>
<dbReference type="STRING" id="670155.SAMN04488001_1460"/>
<evidence type="ECO:0000313" key="3">
    <source>
        <dbReference type="Proteomes" id="UP000199441"/>
    </source>
</evidence>
<dbReference type="RefSeq" id="WP_089946137.1">
    <property type="nucleotide sequence ID" value="NZ_FNOI01000002.1"/>
</dbReference>
<dbReference type="OrthoDB" id="7872655at2"/>
<evidence type="ECO:0000313" key="2">
    <source>
        <dbReference type="EMBL" id="SDW65364.1"/>
    </source>
</evidence>
<organism evidence="2 3">
    <name type="scientific">Litoreibacter albidus</name>
    <dbReference type="NCBI Taxonomy" id="670155"/>
    <lineage>
        <taxon>Bacteria</taxon>
        <taxon>Pseudomonadati</taxon>
        <taxon>Pseudomonadota</taxon>
        <taxon>Alphaproteobacteria</taxon>
        <taxon>Rhodobacterales</taxon>
        <taxon>Roseobacteraceae</taxon>
        <taxon>Litoreibacter</taxon>
    </lineage>
</organism>
<dbReference type="Proteomes" id="UP000199441">
    <property type="component" value="Unassembled WGS sequence"/>
</dbReference>
<sequence length="86" mass="9295">MKRLILTATLAALALPAAASQSPMRDHLKNELPTWGYSDVDVDGLTRAQVVHINHLLHSNKTPAQIRGNIGAVLGDSLLKSLFGRK</sequence>
<reference evidence="3" key="1">
    <citation type="submission" date="2016-10" db="EMBL/GenBank/DDBJ databases">
        <authorList>
            <person name="Varghese N."/>
            <person name="Submissions S."/>
        </authorList>
    </citation>
    <scope>NUCLEOTIDE SEQUENCE [LARGE SCALE GENOMIC DNA]</scope>
    <source>
        <strain evidence="3">DSM 26922</strain>
    </source>
</reference>
<dbReference type="AlphaFoldDB" id="A0A1H2VBR1"/>
<evidence type="ECO:0000256" key="1">
    <source>
        <dbReference type="SAM" id="SignalP"/>
    </source>
</evidence>
<protein>
    <submittedName>
        <fullName evidence="2">Uncharacterized protein</fullName>
    </submittedName>
</protein>
<name>A0A1H2VBR1_9RHOB</name>